<dbReference type="GO" id="GO:0005886">
    <property type="term" value="C:plasma membrane"/>
    <property type="evidence" value="ECO:0007669"/>
    <property type="project" value="UniProtKB-SubCell"/>
</dbReference>
<keyword evidence="4 7" id="KW-0812">Transmembrane</keyword>
<proteinExistence type="predicted"/>
<reference evidence="9 10" key="1">
    <citation type="journal article" date="2016" name="Nat. Commun.">
        <title>Thousands of microbial genomes shed light on interconnected biogeochemical processes in an aquifer system.</title>
        <authorList>
            <person name="Anantharaman K."/>
            <person name="Brown C.T."/>
            <person name="Hug L.A."/>
            <person name="Sharon I."/>
            <person name="Castelle C.J."/>
            <person name="Probst A.J."/>
            <person name="Thomas B.C."/>
            <person name="Singh A."/>
            <person name="Wilkins M.J."/>
            <person name="Karaoz U."/>
            <person name="Brodie E.L."/>
            <person name="Williams K.H."/>
            <person name="Hubbard S.S."/>
            <person name="Banfield J.F."/>
        </authorList>
    </citation>
    <scope>NUCLEOTIDE SEQUENCE [LARGE SCALE GENOMIC DNA]</scope>
</reference>
<dbReference type="EMBL" id="MFEG01000008">
    <property type="protein sequence ID" value="OGE76388.1"/>
    <property type="molecule type" value="Genomic_DNA"/>
</dbReference>
<name>A0A1F5NFN2_9BACT</name>
<keyword evidence="5 7" id="KW-1133">Transmembrane helix</keyword>
<keyword evidence="6 7" id="KW-0472">Membrane</keyword>
<feature type="transmembrane region" description="Helical" evidence="7">
    <location>
        <begin position="55"/>
        <end position="73"/>
    </location>
</feature>
<dbReference type="PROSITE" id="PS50850">
    <property type="entry name" value="MFS"/>
    <property type="match status" value="1"/>
</dbReference>
<dbReference type="SUPFAM" id="SSF103473">
    <property type="entry name" value="MFS general substrate transporter"/>
    <property type="match status" value="1"/>
</dbReference>
<evidence type="ECO:0000256" key="5">
    <source>
        <dbReference type="ARBA" id="ARBA00022989"/>
    </source>
</evidence>
<feature type="transmembrane region" description="Helical" evidence="7">
    <location>
        <begin position="148"/>
        <end position="167"/>
    </location>
</feature>
<keyword evidence="2" id="KW-0813">Transport</keyword>
<feature type="domain" description="Major facilitator superfamily (MFS) profile" evidence="8">
    <location>
        <begin position="182"/>
        <end position="387"/>
    </location>
</feature>
<accession>A0A1F5NFN2</accession>
<dbReference type="InterPro" id="IPR020846">
    <property type="entry name" value="MFS_dom"/>
</dbReference>
<dbReference type="AlphaFoldDB" id="A0A1F5NFN2"/>
<comment type="caution">
    <text evidence="9">The sequence shown here is derived from an EMBL/GenBank/DDBJ whole genome shotgun (WGS) entry which is preliminary data.</text>
</comment>
<feature type="transmembrane region" description="Helical" evidence="7">
    <location>
        <begin position="237"/>
        <end position="265"/>
    </location>
</feature>
<dbReference type="Gene3D" id="1.20.1250.20">
    <property type="entry name" value="MFS general substrate transporter like domains"/>
    <property type="match status" value="2"/>
</dbReference>
<evidence type="ECO:0000256" key="3">
    <source>
        <dbReference type="ARBA" id="ARBA00022475"/>
    </source>
</evidence>
<dbReference type="PANTHER" id="PTHR23517">
    <property type="entry name" value="RESISTANCE PROTEIN MDTM, PUTATIVE-RELATED-RELATED"/>
    <property type="match status" value="1"/>
</dbReference>
<dbReference type="GO" id="GO:0022857">
    <property type="term" value="F:transmembrane transporter activity"/>
    <property type="evidence" value="ECO:0007669"/>
    <property type="project" value="InterPro"/>
</dbReference>
<sequence length="387" mass="43615">MFNLKYRPHYFSHRLNREVEEVYWHAILNGLALSLVFIFEPIYLYSLGYKLTQILWFYVQVYVWYAILISFGAKFASRFGYKHAILISNFFYILYWGVLFSISTQPSFFYLAPLLFAGQKSLFWPAYDAEAAIATTAAKAQEGREVGVLFSINQLAFIVGPFLGGVLSSYLGFQSLFITAAALLLISVYPLFKSPEVHSVHQFRFQNLWSVFREHKSNFFGYWGNAEDLMFQSLWPVYMFTVVASFFSIGLITTVATLVGTLLMLYVGKLSDQTDKRKLIRQGSIFYGLTWIFRFLGPGLGGVLAFDALTKAGKDISNVPITVLTFERAGSRGPDHAIAYSVFFEFSLSIGKIITALLGIAILGTSLGIMGVFALAGILTMFYAFLK</sequence>
<feature type="transmembrane region" description="Helical" evidence="7">
    <location>
        <begin position="285"/>
        <end position="306"/>
    </location>
</feature>
<feature type="transmembrane region" description="Helical" evidence="7">
    <location>
        <begin position="85"/>
        <end position="102"/>
    </location>
</feature>
<evidence type="ECO:0000256" key="2">
    <source>
        <dbReference type="ARBA" id="ARBA00022448"/>
    </source>
</evidence>
<evidence type="ECO:0000256" key="6">
    <source>
        <dbReference type="ARBA" id="ARBA00023136"/>
    </source>
</evidence>
<evidence type="ECO:0000256" key="1">
    <source>
        <dbReference type="ARBA" id="ARBA00004651"/>
    </source>
</evidence>
<feature type="transmembrane region" description="Helical" evidence="7">
    <location>
        <begin position="21"/>
        <end position="43"/>
    </location>
</feature>
<feature type="transmembrane region" description="Helical" evidence="7">
    <location>
        <begin position="173"/>
        <end position="192"/>
    </location>
</feature>
<dbReference type="PANTHER" id="PTHR23517:SF3">
    <property type="entry name" value="INTEGRAL MEMBRANE TRANSPORT PROTEIN"/>
    <property type="match status" value="1"/>
</dbReference>
<gene>
    <name evidence="9" type="ORF">A3K06_02650</name>
</gene>
<dbReference type="Proteomes" id="UP000176547">
    <property type="component" value="Unassembled WGS sequence"/>
</dbReference>
<dbReference type="Pfam" id="PF07690">
    <property type="entry name" value="MFS_1"/>
    <property type="match status" value="1"/>
</dbReference>
<dbReference type="InterPro" id="IPR036259">
    <property type="entry name" value="MFS_trans_sf"/>
</dbReference>
<evidence type="ECO:0000259" key="8">
    <source>
        <dbReference type="PROSITE" id="PS50850"/>
    </source>
</evidence>
<keyword evidence="3" id="KW-1003">Cell membrane</keyword>
<evidence type="ECO:0000313" key="10">
    <source>
        <dbReference type="Proteomes" id="UP000176547"/>
    </source>
</evidence>
<protein>
    <recommendedName>
        <fullName evidence="8">Major facilitator superfamily (MFS) profile domain-containing protein</fullName>
    </recommendedName>
</protein>
<comment type="subcellular location">
    <subcellularLocation>
        <location evidence="1">Cell membrane</location>
        <topology evidence="1">Multi-pass membrane protein</topology>
    </subcellularLocation>
</comment>
<feature type="transmembrane region" description="Helical" evidence="7">
    <location>
        <begin position="367"/>
        <end position="386"/>
    </location>
</feature>
<evidence type="ECO:0000256" key="4">
    <source>
        <dbReference type="ARBA" id="ARBA00022692"/>
    </source>
</evidence>
<evidence type="ECO:0000313" key="9">
    <source>
        <dbReference type="EMBL" id="OGE76388.1"/>
    </source>
</evidence>
<evidence type="ECO:0000256" key="7">
    <source>
        <dbReference type="SAM" id="Phobius"/>
    </source>
</evidence>
<dbReference type="InterPro" id="IPR011701">
    <property type="entry name" value="MFS"/>
</dbReference>
<organism evidence="9 10">
    <name type="scientific">Candidatus Doudnabacteria bacterium RIFCSPHIGHO2_01_52_17</name>
    <dbReference type="NCBI Taxonomy" id="1817820"/>
    <lineage>
        <taxon>Bacteria</taxon>
        <taxon>Candidatus Doudnaibacteriota</taxon>
    </lineage>
</organism>
<dbReference type="InterPro" id="IPR050171">
    <property type="entry name" value="MFS_Transporters"/>
</dbReference>